<dbReference type="EMBL" id="CP001769">
    <property type="protein sequence ID" value="ADB40146.1"/>
    <property type="molecule type" value="Genomic_DNA"/>
</dbReference>
<evidence type="ECO:0000313" key="3">
    <source>
        <dbReference type="Proteomes" id="UP000002028"/>
    </source>
</evidence>
<dbReference type="Pfam" id="PF08867">
    <property type="entry name" value="FRG"/>
    <property type="match status" value="1"/>
</dbReference>
<dbReference type="RefSeq" id="WP_012928656.1">
    <property type="nucleotide sequence ID" value="NC_013730.1"/>
</dbReference>
<reference evidence="2 3" key="1">
    <citation type="journal article" date="2010" name="Stand. Genomic Sci.">
        <title>Complete genome sequence of Spirosoma linguale type strain (1).</title>
        <authorList>
            <person name="Lail K."/>
            <person name="Sikorski J."/>
            <person name="Saunders E."/>
            <person name="Lapidus A."/>
            <person name="Glavina Del Rio T."/>
            <person name="Copeland A."/>
            <person name="Tice H."/>
            <person name="Cheng J.-F."/>
            <person name="Lucas S."/>
            <person name="Nolan M."/>
            <person name="Bruce D."/>
            <person name="Goodwin L."/>
            <person name="Pitluck S."/>
            <person name="Ivanova N."/>
            <person name="Mavromatis K."/>
            <person name="Ovchinnikova G."/>
            <person name="Pati A."/>
            <person name="Chen A."/>
            <person name="Palaniappan K."/>
            <person name="Land M."/>
            <person name="Hauser L."/>
            <person name="Chang Y.-J."/>
            <person name="Jeffries C.D."/>
            <person name="Chain P."/>
            <person name="Brettin T."/>
            <person name="Detter J.C."/>
            <person name="Schuetze A."/>
            <person name="Rohde M."/>
            <person name="Tindall B.J."/>
            <person name="Goeker M."/>
            <person name="Bristow J."/>
            <person name="Eisen J.A."/>
            <person name="Markowitz V."/>
            <person name="Hugenholtz P."/>
            <person name="Kyrpides N.C."/>
            <person name="Klenk H.-P."/>
            <person name="Chen F."/>
        </authorList>
    </citation>
    <scope>NUCLEOTIDE SEQUENCE [LARGE SCALE GENOMIC DNA]</scope>
    <source>
        <strain evidence="3">ATCC 33905 / DSM 74 / LMG 10896 / Claus 1</strain>
    </source>
</reference>
<dbReference type="Proteomes" id="UP000002028">
    <property type="component" value="Chromosome"/>
</dbReference>
<evidence type="ECO:0000259" key="1">
    <source>
        <dbReference type="SMART" id="SM00901"/>
    </source>
</evidence>
<dbReference type="HOGENOM" id="CLU_050026_1_0_10"/>
<organism evidence="2 3">
    <name type="scientific">Spirosoma linguale (strain ATCC 33905 / DSM 74 / LMG 10896 / Claus 1)</name>
    <dbReference type="NCBI Taxonomy" id="504472"/>
    <lineage>
        <taxon>Bacteria</taxon>
        <taxon>Pseudomonadati</taxon>
        <taxon>Bacteroidota</taxon>
        <taxon>Cytophagia</taxon>
        <taxon>Cytophagales</taxon>
        <taxon>Cytophagaceae</taxon>
        <taxon>Spirosoma</taxon>
    </lineage>
</organism>
<accession>D2QJV0</accession>
<sequence>MCEERATTWDQLMDFLYENAWTPSLRRFRPPFVFRGMADVAFLLDTSLMRLGEGYQHSERHLLRNFKKYALRNVIERDSFWYWLSVAQHHGLPTRLMDWTFSPYVALHFVTTSLELYDRDGVVWCLDYQKAHQQLPPPLKQLLADEGADLFTVDMLSHIPSLDAFDKLADEPFALFLEPPSIDDRIINQYALFSVVSNPTVSLNQWLETRPDMYRKLVIDHQLKWEIRDKLDQANINERVLFPGLDGLSQWLRRQYVQADCHQPIDDYQNRFTRH</sequence>
<dbReference type="AlphaFoldDB" id="D2QJV0"/>
<feature type="domain" description="FRG" evidence="1">
    <location>
        <begin position="28"/>
        <end position="124"/>
    </location>
</feature>
<keyword evidence="3" id="KW-1185">Reference proteome</keyword>
<dbReference type="STRING" id="504472.Slin_4159"/>
<gene>
    <name evidence="2" type="ordered locus">Slin_4159</name>
</gene>
<dbReference type="SMART" id="SM00901">
    <property type="entry name" value="FRG"/>
    <property type="match status" value="1"/>
</dbReference>
<dbReference type="InterPro" id="IPR014966">
    <property type="entry name" value="FRG-dom"/>
</dbReference>
<evidence type="ECO:0000313" key="2">
    <source>
        <dbReference type="EMBL" id="ADB40146.1"/>
    </source>
</evidence>
<dbReference type="eggNOG" id="ENOG502Z9DH">
    <property type="taxonomic scope" value="Bacteria"/>
</dbReference>
<name>D2QJV0_SPILD</name>
<dbReference type="KEGG" id="sli:Slin_4159"/>
<protein>
    <submittedName>
        <fullName evidence="2">FRG domain protein</fullName>
    </submittedName>
</protein>
<proteinExistence type="predicted"/>